<keyword evidence="1" id="KW-1133">Transmembrane helix</keyword>
<dbReference type="Proteomes" id="UP000234300">
    <property type="component" value="Unassembled WGS sequence"/>
</dbReference>
<sequence>MSAIRPMPALWRTPWTKALVAMHLLLIADPGPPSRRVAAIKDEFEELLRQSFSVDVHVDTCTETIRVQADHQLEMSTLDSIVDRYPSADLVIMFTDIPRHTQDKPLIAEVLPDRKVAVVSNPTLGALTTRRRLLKIFMSCTNQLLPDGHTAPKHSLPRWGQWSSRADSGRRTLHAHTFTGGTRLVLGMTMANEPLRMARKLSRALAAASATGAFGIFYSSIWQMSHHLSTARLISIGLIAIAVMVGWLLTVNGLWDRPSRKRLVQVVFYYNLSTVLTLIICVGALYILLVAGILVGSLIVIDPDFMAQTIHRPEAKFTNYLDIAWLSAAMGVVAGALGSTFDSDVDVKNITHAQRLRSRVYVAGNS</sequence>
<keyword evidence="1" id="KW-0812">Transmembrane</keyword>
<dbReference type="EMBL" id="FXZI01000022">
    <property type="protein sequence ID" value="SMY04660.1"/>
    <property type="molecule type" value="Genomic_DNA"/>
</dbReference>
<keyword evidence="1" id="KW-0472">Membrane</keyword>
<protein>
    <submittedName>
        <fullName evidence="2">Uncharacterized protein</fullName>
    </submittedName>
</protein>
<proteinExistence type="predicted"/>
<feature type="transmembrane region" description="Helical" evidence="1">
    <location>
        <begin position="320"/>
        <end position="341"/>
    </location>
</feature>
<accession>A0A2H1KY56</accession>
<organism evidence="2 3">
    <name type="scientific">Brevibacterium aurantiacum</name>
    <dbReference type="NCBI Taxonomy" id="273384"/>
    <lineage>
        <taxon>Bacteria</taxon>
        <taxon>Bacillati</taxon>
        <taxon>Actinomycetota</taxon>
        <taxon>Actinomycetes</taxon>
        <taxon>Micrococcales</taxon>
        <taxon>Brevibacteriaceae</taxon>
        <taxon>Brevibacterium</taxon>
    </lineage>
</organism>
<evidence type="ECO:0000313" key="3">
    <source>
        <dbReference type="Proteomes" id="UP000234300"/>
    </source>
</evidence>
<dbReference type="AlphaFoldDB" id="A0A2H1KY56"/>
<evidence type="ECO:0000313" key="2">
    <source>
        <dbReference type="EMBL" id="SMY04660.1"/>
    </source>
</evidence>
<feature type="transmembrane region" description="Helical" evidence="1">
    <location>
        <begin position="275"/>
        <end position="300"/>
    </location>
</feature>
<gene>
    <name evidence="2" type="ORF">BAURA86_03772</name>
</gene>
<name>A0A2H1KY56_BREAU</name>
<reference evidence="2 3" key="1">
    <citation type="submission" date="2017-03" db="EMBL/GenBank/DDBJ databases">
        <authorList>
            <person name="Afonso C.L."/>
            <person name="Miller P.J."/>
            <person name="Scott M.A."/>
            <person name="Spackman E."/>
            <person name="Goraichik I."/>
            <person name="Dimitrov K.M."/>
            <person name="Suarez D.L."/>
            <person name="Swayne D.E."/>
        </authorList>
    </citation>
    <scope>NUCLEOTIDE SEQUENCE [LARGE SCALE GENOMIC DNA]</scope>
    <source>
        <strain evidence="3">8(6)</strain>
    </source>
</reference>
<feature type="transmembrane region" description="Helical" evidence="1">
    <location>
        <begin position="233"/>
        <end position="255"/>
    </location>
</feature>
<evidence type="ECO:0000256" key="1">
    <source>
        <dbReference type="SAM" id="Phobius"/>
    </source>
</evidence>
<feature type="transmembrane region" description="Helical" evidence="1">
    <location>
        <begin position="204"/>
        <end position="221"/>
    </location>
</feature>